<evidence type="ECO:0000313" key="5">
    <source>
        <dbReference type="Proteomes" id="UP001497482"/>
    </source>
</evidence>
<reference evidence="4 5" key="1">
    <citation type="submission" date="2024-04" db="EMBL/GenBank/DDBJ databases">
        <authorList>
            <person name="Waldvogel A.-M."/>
            <person name="Schoenle A."/>
        </authorList>
    </citation>
    <scope>NUCLEOTIDE SEQUENCE [LARGE SCALE GENOMIC DNA]</scope>
</reference>
<dbReference type="InterPro" id="IPR016187">
    <property type="entry name" value="CTDL_fold"/>
</dbReference>
<dbReference type="InterPro" id="IPR018378">
    <property type="entry name" value="C-type_lectin_CS"/>
</dbReference>
<dbReference type="Pfam" id="PF00059">
    <property type="entry name" value="Lectin_C"/>
    <property type="match status" value="1"/>
</dbReference>
<evidence type="ECO:0000256" key="1">
    <source>
        <dbReference type="ARBA" id="ARBA00023157"/>
    </source>
</evidence>
<dbReference type="InterPro" id="IPR016186">
    <property type="entry name" value="C-type_lectin-like/link_sf"/>
</dbReference>
<name>A0AAV2K9A1_KNICA</name>
<accession>A0AAV2K9A1</accession>
<dbReference type="EMBL" id="OZ035838">
    <property type="protein sequence ID" value="CAL1584535.1"/>
    <property type="molecule type" value="Genomic_DNA"/>
</dbReference>
<evidence type="ECO:0000313" key="4">
    <source>
        <dbReference type="EMBL" id="CAL1584535.1"/>
    </source>
</evidence>
<dbReference type="AlphaFoldDB" id="A0AAV2K9A1"/>
<dbReference type="SUPFAM" id="SSF56436">
    <property type="entry name" value="C-type lectin-like"/>
    <property type="match status" value="1"/>
</dbReference>
<dbReference type="PROSITE" id="PS50041">
    <property type="entry name" value="C_TYPE_LECTIN_2"/>
    <property type="match status" value="1"/>
</dbReference>
<dbReference type="CDD" id="cd00037">
    <property type="entry name" value="CLECT"/>
    <property type="match status" value="1"/>
</dbReference>
<dbReference type="Gene3D" id="3.10.100.10">
    <property type="entry name" value="Mannose-Binding Protein A, subunit A"/>
    <property type="match status" value="1"/>
</dbReference>
<feature type="signal peptide" evidence="2">
    <location>
        <begin position="1"/>
        <end position="18"/>
    </location>
</feature>
<dbReference type="SMART" id="SM00034">
    <property type="entry name" value="CLECT"/>
    <property type="match status" value="1"/>
</dbReference>
<sequence length="169" mass="18925">MLLSSALLLLLGVSLGSASPSGISDVTLQRGGCPAFWFSFKDRCYKYVSTRLTWGDAEVYCQSQNSNLVSIRDDEENDFVKTLIQNFDHTQGMTWIGLSDNHKEGAWMWSDGYPVTFNMWFKGEPNNSGGNEHCGEINAGPNKEWNDHPCSLTYPSVCATRRDKCQQPV</sequence>
<evidence type="ECO:0000259" key="3">
    <source>
        <dbReference type="PROSITE" id="PS50041"/>
    </source>
</evidence>
<evidence type="ECO:0000256" key="2">
    <source>
        <dbReference type="SAM" id="SignalP"/>
    </source>
</evidence>
<gene>
    <name evidence="4" type="ORF">KC01_LOCUS14863</name>
</gene>
<dbReference type="InterPro" id="IPR001304">
    <property type="entry name" value="C-type_lectin-like"/>
</dbReference>
<keyword evidence="2" id="KW-0732">Signal</keyword>
<dbReference type="Proteomes" id="UP001497482">
    <property type="component" value="Chromosome 16"/>
</dbReference>
<feature type="chain" id="PRO_5043427337" description="C-type lectin domain-containing protein" evidence="2">
    <location>
        <begin position="19"/>
        <end position="169"/>
    </location>
</feature>
<keyword evidence="1" id="KW-1015">Disulfide bond</keyword>
<protein>
    <recommendedName>
        <fullName evidence="3">C-type lectin domain-containing protein</fullName>
    </recommendedName>
</protein>
<proteinExistence type="predicted"/>
<keyword evidence="5" id="KW-1185">Reference proteome</keyword>
<feature type="domain" description="C-type lectin" evidence="3">
    <location>
        <begin position="40"/>
        <end position="159"/>
    </location>
</feature>
<dbReference type="PRINTS" id="PR01504">
    <property type="entry name" value="PNCREATITSAP"/>
</dbReference>
<dbReference type="InterPro" id="IPR050111">
    <property type="entry name" value="C-type_lectin/snaclec_domain"/>
</dbReference>
<dbReference type="PANTHER" id="PTHR22803">
    <property type="entry name" value="MANNOSE, PHOSPHOLIPASE, LECTIN RECEPTOR RELATED"/>
    <property type="match status" value="1"/>
</dbReference>
<organism evidence="4 5">
    <name type="scientific">Knipowitschia caucasica</name>
    <name type="common">Caucasian dwarf goby</name>
    <name type="synonym">Pomatoschistus caucasicus</name>
    <dbReference type="NCBI Taxonomy" id="637954"/>
    <lineage>
        <taxon>Eukaryota</taxon>
        <taxon>Metazoa</taxon>
        <taxon>Chordata</taxon>
        <taxon>Craniata</taxon>
        <taxon>Vertebrata</taxon>
        <taxon>Euteleostomi</taxon>
        <taxon>Actinopterygii</taxon>
        <taxon>Neopterygii</taxon>
        <taxon>Teleostei</taxon>
        <taxon>Neoteleostei</taxon>
        <taxon>Acanthomorphata</taxon>
        <taxon>Gobiaria</taxon>
        <taxon>Gobiiformes</taxon>
        <taxon>Gobioidei</taxon>
        <taxon>Gobiidae</taxon>
        <taxon>Gobiinae</taxon>
        <taxon>Knipowitschia</taxon>
    </lineage>
</organism>
<dbReference type="PROSITE" id="PS00615">
    <property type="entry name" value="C_TYPE_LECTIN_1"/>
    <property type="match status" value="1"/>
</dbReference>